<dbReference type="GO" id="GO:0016020">
    <property type="term" value="C:membrane"/>
    <property type="evidence" value="ECO:0007669"/>
    <property type="project" value="InterPro"/>
</dbReference>
<dbReference type="EMBL" id="FSRO01000001">
    <property type="protein sequence ID" value="SIO30711.1"/>
    <property type="molecule type" value="Genomic_DNA"/>
</dbReference>
<protein>
    <submittedName>
        <fullName evidence="7">Entericidin B</fullName>
    </submittedName>
</protein>
<dbReference type="Proteomes" id="UP000185062">
    <property type="component" value="Unassembled WGS sequence"/>
</dbReference>
<name>A0A1N6IFF1_9PROT</name>
<evidence type="ECO:0000313" key="8">
    <source>
        <dbReference type="Proteomes" id="UP000185062"/>
    </source>
</evidence>
<evidence type="ECO:0000256" key="1">
    <source>
        <dbReference type="ARBA" id="ARBA00010296"/>
    </source>
</evidence>
<evidence type="ECO:0000256" key="5">
    <source>
        <dbReference type="ARBA" id="ARBA00023139"/>
    </source>
</evidence>
<proteinExistence type="inferred from homology"/>
<evidence type="ECO:0000256" key="2">
    <source>
        <dbReference type="ARBA" id="ARBA00022475"/>
    </source>
</evidence>
<keyword evidence="8" id="KW-1185">Reference proteome</keyword>
<accession>A0A1N6IFF1</accession>
<keyword evidence="6" id="KW-0449">Lipoprotein</keyword>
<keyword evidence="3" id="KW-0732">Signal</keyword>
<dbReference type="eggNOG" id="ENOG5032NS9">
    <property type="taxonomic scope" value="Bacteria"/>
</dbReference>
<gene>
    <name evidence="7" type="ORF">SAMN02743940_1768</name>
</gene>
<keyword evidence="4" id="KW-0472">Membrane</keyword>
<comment type="similarity">
    <text evidence="1">Belongs to the EcnA/EcnB lipoprotein family.</text>
</comment>
<keyword evidence="2" id="KW-1003">Cell membrane</keyword>
<dbReference type="AlphaFoldDB" id="A0A1N6IFF1"/>
<organism evidence="7 8">
    <name type="scientific">Nitrosomonas cryotolerans ATCC 49181</name>
    <dbReference type="NCBI Taxonomy" id="1131553"/>
    <lineage>
        <taxon>Bacteria</taxon>
        <taxon>Pseudomonadati</taxon>
        <taxon>Pseudomonadota</taxon>
        <taxon>Betaproteobacteria</taxon>
        <taxon>Nitrosomonadales</taxon>
        <taxon>Nitrosomonadaceae</taxon>
        <taxon>Nitrosomonas</taxon>
    </lineage>
</organism>
<evidence type="ECO:0000256" key="4">
    <source>
        <dbReference type="ARBA" id="ARBA00023136"/>
    </source>
</evidence>
<sequence>MMRILSLIVTIVTVSYLSACNTMAGLGKDVQKGGKAIERSAE</sequence>
<dbReference type="STRING" id="44575.SAMN05216419_102112"/>
<reference evidence="7 8" key="1">
    <citation type="submission" date="2016-12" db="EMBL/GenBank/DDBJ databases">
        <authorList>
            <person name="Song W.-J."/>
            <person name="Kurnit D.M."/>
        </authorList>
    </citation>
    <scope>NUCLEOTIDE SEQUENCE [LARGE SCALE GENOMIC DNA]</scope>
    <source>
        <strain evidence="7 8">ATCC 49181</strain>
    </source>
</reference>
<evidence type="ECO:0000256" key="6">
    <source>
        <dbReference type="ARBA" id="ARBA00023288"/>
    </source>
</evidence>
<dbReference type="RefSeq" id="WP_143071249.1">
    <property type="nucleotide sequence ID" value="NZ_FSRO01000001.1"/>
</dbReference>
<keyword evidence="5" id="KW-0564">Palmitate</keyword>
<dbReference type="Pfam" id="PF08085">
    <property type="entry name" value="Entericidin"/>
    <property type="match status" value="1"/>
</dbReference>
<evidence type="ECO:0000256" key="3">
    <source>
        <dbReference type="ARBA" id="ARBA00022729"/>
    </source>
</evidence>
<dbReference type="GO" id="GO:0009636">
    <property type="term" value="P:response to toxic substance"/>
    <property type="evidence" value="ECO:0007669"/>
    <property type="project" value="InterPro"/>
</dbReference>
<dbReference type="InterPro" id="IPR012556">
    <property type="entry name" value="Entericidin"/>
</dbReference>
<evidence type="ECO:0000313" key="7">
    <source>
        <dbReference type="EMBL" id="SIO30711.1"/>
    </source>
</evidence>